<dbReference type="InterPro" id="IPR025380">
    <property type="entry name" value="DUF4369"/>
</dbReference>
<evidence type="ECO:0000313" key="7">
    <source>
        <dbReference type="EMBL" id="MFD0861959.1"/>
    </source>
</evidence>
<keyword evidence="2" id="KW-0201">Cytochrome c-type biogenesis</keyword>
<dbReference type="PROSITE" id="PS51352">
    <property type="entry name" value="THIOREDOXIN_2"/>
    <property type="match status" value="1"/>
</dbReference>
<comment type="subcellular location">
    <subcellularLocation>
        <location evidence="1">Cell envelope</location>
    </subcellularLocation>
</comment>
<name>A0ABW3CW14_9FLAO</name>
<comment type="caution">
    <text evidence="7">The sequence shown here is derived from an EMBL/GenBank/DDBJ whole genome shotgun (WGS) entry which is preliminary data.</text>
</comment>
<evidence type="ECO:0000259" key="6">
    <source>
        <dbReference type="PROSITE" id="PS51352"/>
    </source>
</evidence>
<dbReference type="Pfam" id="PF00578">
    <property type="entry name" value="AhpC-TSA"/>
    <property type="match status" value="1"/>
</dbReference>
<dbReference type="RefSeq" id="WP_386405966.1">
    <property type="nucleotide sequence ID" value="NZ_JBHTJH010000004.1"/>
</dbReference>
<gene>
    <name evidence="7" type="ORF">ACFQ1M_07055</name>
</gene>
<sequence length="369" mass="41461">MKKICFLLSAMLMLAAACEKAPKGYEVNVDINVEDGKLVLLKKLENGRSFITIDSATVANGKFSFTGDIEIPEMHMMFIDGVRGSLPVILEKGRIAIVADKDSLQYAQRSGSKSNDEYTEFMNNIKPLITDIYSTQKELIEASRNNDMEKAEALKKEFSEKQTAIQDYQLNFIKEHPDAYFSAVILQQVMASKQKSKEEIREMYEMLSDDVKKVKIAQNIEEEINKVDPLAIGSPAPDFTGKTPEGDELALNDMKGKVTVIDFWASWCKPCRVENPNVVKMYNKLHDKGLNIVGVSLDKDGEKWKEAIQADGLTWSHVSNLMFWNDPIAKQYQVTSIPHTVILDQNGTIVAKNLRGQALEAKVEELLSN</sequence>
<feature type="domain" description="Thioredoxin" evidence="6">
    <location>
        <begin position="230"/>
        <end position="369"/>
    </location>
</feature>
<accession>A0ABW3CW14</accession>
<evidence type="ECO:0000256" key="4">
    <source>
        <dbReference type="ARBA" id="ARBA00023284"/>
    </source>
</evidence>
<evidence type="ECO:0000256" key="2">
    <source>
        <dbReference type="ARBA" id="ARBA00022748"/>
    </source>
</evidence>
<keyword evidence="4" id="KW-0676">Redox-active center</keyword>
<dbReference type="EMBL" id="JBHTJH010000004">
    <property type="protein sequence ID" value="MFD0861959.1"/>
    <property type="molecule type" value="Genomic_DNA"/>
</dbReference>
<dbReference type="InterPro" id="IPR000866">
    <property type="entry name" value="AhpC/TSA"/>
</dbReference>
<dbReference type="InterPro" id="IPR036249">
    <property type="entry name" value="Thioredoxin-like_sf"/>
</dbReference>
<feature type="signal peptide" evidence="5">
    <location>
        <begin position="1"/>
        <end position="17"/>
    </location>
</feature>
<keyword evidence="3" id="KW-1015">Disulfide bond</keyword>
<dbReference type="CDD" id="cd02966">
    <property type="entry name" value="TlpA_like_family"/>
    <property type="match status" value="1"/>
</dbReference>
<dbReference type="PANTHER" id="PTHR42852">
    <property type="entry name" value="THIOL:DISULFIDE INTERCHANGE PROTEIN DSBE"/>
    <property type="match status" value="1"/>
</dbReference>
<keyword evidence="8" id="KW-1185">Reference proteome</keyword>
<evidence type="ECO:0000256" key="5">
    <source>
        <dbReference type="SAM" id="SignalP"/>
    </source>
</evidence>
<dbReference type="InterPro" id="IPR013766">
    <property type="entry name" value="Thioredoxin_domain"/>
</dbReference>
<organism evidence="7 8">
    <name type="scientific">Sungkyunkwania multivorans</name>
    <dbReference type="NCBI Taxonomy" id="1173618"/>
    <lineage>
        <taxon>Bacteria</taxon>
        <taxon>Pseudomonadati</taxon>
        <taxon>Bacteroidota</taxon>
        <taxon>Flavobacteriia</taxon>
        <taxon>Flavobacteriales</taxon>
        <taxon>Flavobacteriaceae</taxon>
        <taxon>Sungkyunkwania</taxon>
    </lineage>
</organism>
<dbReference type="Proteomes" id="UP001596978">
    <property type="component" value="Unassembled WGS sequence"/>
</dbReference>
<proteinExistence type="predicted"/>
<dbReference type="PROSITE" id="PS51257">
    <property type="entry name" value="PROKAR_LIPOPROTEIN"/>
    <property type="match status" value="1"/>
</dbReference>
<dbReference type="Pfam" id="PF14289">
    <property type="entry name" value="DUF4369"/>
    <property type="match status" value="1"/>
</dbReference>
<protein>
    <submittedName>
        <fullName evidence="7">Redoxin domain-containing protein</fullName>
    </submittedName>
</protein>
<evidence type="ECO:0000313" key="8">
    <source>
        <dbReference type="Proteomes" id="UP001596978"/>
    </source>
</evidence>
<dbReference type="InterPro" id="IPR050553">
    <property type="entry name" value="Thioredoxin_ResA/DsbE_sf"/>
</dbReference>
<feature type="chain" id="PRO_5045221624" evidence="5">
    <location>
        <begin position="18"/>
        <end position="369"/>
    </location>
</feature>
<reference evidence="8" key="1">
    <citation type="journal article" date="2019" name="Int. J. Syst. Evol. Microbiol.">
        <title>The Global Catalogue of Microorganisms (GCM) 10K type strain sequencing project: providing services to taxonomists for standard genome sequencing and annotation.</title>
        <authorList>
            <consortium name="The Broad Institute Genomics Platform"/>
            <consortium name="The Broad Institute Genome Sequencing Center for Infectious Disease"/>
            <person name="Wu L."/>
            <person name="Ma J."/>
        </authorList>
    </citation>
    <scope>NUCLEOTIDE SEQUENCE [LARGE SCALE GENOMIC DNA]</scope>
    <source>
        <strain evidence="8">CCUG 62952</strain>
    </source>
</reference>
<dbReference type="Gene3D" id="3.40.30.10">
    <property type="entry name" value="Glutaredoxin"/>
    <property type="match status" value="1"/>
</dbReference>
<evidence type="ECO:0000256" key="1">
    <source>
        <dbReference type="ARBA" id="ARBA00004196"/>
    </source>
</evidence>
<dbReference type="SUPFAM" id="SSF52833">
    <property type="entry name" value="Thioredoxin-like"/>
    <property type="match status" value="1"/>
</dbReference>
<dbReference type="PANTHER" id="PTHR42852:SF6">
    <property type="entry name" value="THIOL:DISULFIDE INTERCHANGE PROTEIN DSBE"/>
    <property type="match status" value="1"/>
</dbReference>
<evidence type="ECO:0000256" key="3">
    <source>
        <dbReference type="ARBA" id="ARBA00023157"/>
    </source>
</evidence>
<keyword evidence="5" id="KW-0732">Signal</keyword>